<keyword evidence="4" id="KW-0131">Cell cycle</keyword>
<dbReference type="RefSeq" id="WP_101496738.1">
    <property type="nucleotide sequence ID" value="NZ_LNJZ01000007.1"/>
</dbReference>
<dbReference type="InterPro" id="IPR036388">
    <property type="entry name" value="WH-like_DNA-bd_sf"/>
</dbReference>
<feature type="region of interest" description="Disordered" evidence="5">
    <location>
        <begin position="192"/>
        <end position="216"/>
    </location>
</feature>
<dbReference type="Gene3D" id="1.10.10.10">
    <property type="entry name" value="Winged helix-like DNA-binding domain superfamily/Winged helix DNA-binding domain"/>
    <property type="match status" value="2"/>
</dbReference>
<protein>
    <submittedName>
        <fullName evidence="6">Condensin subunit ScpB</fullName>
    </submittedName>
</protein>
<dbReference type="GO" id="GO:0051301">
    <property type="term" value="P:cell division"/>
    <property type="evidence" value="ECO:0007669"/>
    <property type="project" value="UniProtKB-KW"/>
</dbReference>
<dbReference type="PANTHER" id="PTHR34298:SF2">
    <property type="entry name" value="SEGREGATION AND CONDENSATION PROTEIN B"/>
    <property type="match status" value="1"/>
</dbReference>
<feature type="region of interest" description="Disordered" evidence="5">
    <location>
        <begin position="238"/>
        <end position="259"/>
    </location>
</feature>
<dbReference type="Pfam" id="PF04079">
    <property type="entry name" value="SMC_ScpB"/>
    <property type="match status" value="1"/>
</dbReference>
<evidence type="ECO:0000256" key="5">
    <source>
        <dbReference type="SAM" id="MobiDB-lite"/>
    </source>
</evidence>
<dbReference type="Proteomes" id="UP000294575">
    <property type="component" value="Unassembled WGS sequence"/>
</dbReference>
<dbReference type="InterPro" id="IPR036390">
    <property type="entry name" value="WH_DNA-bd_sf"/>
</dbReference>
<proteinExistence type="predicted"/>
<name>A0A4R6U0Z9_9GAMM</name>
<sequence>MNRPPVSLPHIIQALLLAWRKPLSLQQIQELLEPEQLDGAEILAALEQLESSLTNTSPLRLVRVASGYRLQICGSYTPYIERLWEERPQRYSRALLETLALVAYRQPVTRGEIEDVRGVMVSSHIIKTLQERDWIKVVGHKEVPGRPALFATTRAFLDYFNLRGLDELPPLREVRDLSAAFERLQDSRLGDVAVPAEAGTRNRDDEDGRAEDTPVQELSFSHLLAELEKMESNLKTDFEDLDVSTETDKEQSGLAEPGN</sequence>
<reference evidence="6 7" key="1">
    <citation type="submission" date="2019-03" db="EMBL/GenBank/DDBJ databases">
        <title>Genomic Encyclopedia of Type Strains, Phase IV (KMG-IV): sequencing the most valuable type-strain genomes for metagenomic binning, comparative biology and taxonomic classification.</title>
        <authorList>
            <person name="Goeker M."/>
        </authorList>
    </citation>
    <scope>NUCLEOTIDE SEQUENCE [LARGE SCALE GENOMIC DNA]</scope>
    <source>
        <strain evidence="6 7">DSM 28679</strain>
    </source>
</reference>
<evidence type="ECO:0000256" key="4">
    <source>
        <dbReference type="ARBA" id="ARBA00023306"/>
    </source>
</evidence>
<keyword evidence="2" id="KW-0132">Cell division</keyword>
<accession>A0A4R6U0Z9</accession>
<organism evidence="6 7">
    <name type="scientific">Thiopseudomonas denitrificans</name>
    <dbReference type="NCBI Taxonomy" id="1501432"/>
    <lineage>
        <taxon>Bacteria</taxon>
        <taxon>Pseudomonadati</taxon>
        <taxon>Pseudomonadota</taxon>
        <taxon>Gammaproteobacteria</taxon>
        <taxon>Pseudomonadales</taxon>
        <taxon>Pseudomonadaceae</taxon>
        <taxon>Thiopseudomonas</taxon>
    </lineage>
</organism>
<dbReference type="SUPFAM" id="SSF46785">
    <property type="entry name" value="Winged helix' DNA-binding domain"/>
    <property type="match status" value="2"/>
</dbReference>
<dbReference type="GO" id="GO:0051304">
    <property type="term" value="P:chromosome separation"/>
    <property type="evidence" value="ECO:0007669"/>
    <property type="project" value="InterPro"/>
</dbReference>
<evidence type="ECO:0000256" key="1">
    <source>
        <dbReference type="ARBA" id="ARBA00022490"/>
    </source>
</evidence>
<comment type="caution">
    <text evidence="6">The sequence shown here is derived from an EMBL/GenBank/DDBJ whole genome shotgun (WGS) entry which is preliminary data.</text>
</comment>
<dbReference type="PANTHER" id="PTHR34298">
    <property type="entry name" value="SEGREGATION AND CONDENSATION PROTEIN B"/>
    <property type="match status" value="1"/>
</dbReference>
<dbReference type="InterPro" id="IPR005234">
    <property type="entry name" value="ScpB_csome_segregation"/>
</dbReference>
<evidence type="ECO:0000256" key="3">
    <source>
        <dbReference type="ARBA" id="ARBA00022829"/>
    </source>
</evidence>
<dbReference type="AlphaFoldDB" id="A0A4R6U0Z9"/>
<evidence type="ECO:0000313" key="7">
    <source>
        <dbReference type="Proteomes" id="UP000294575"/>
    </source>
</evidence>
<dbReference type="OrthoDB" id="9806226at2"/>
<keyword evidence="3" id="KW-0159">Chromosome partition</keyword>
<feature type="compositionally biased region" description="Basic and acidic residues" evidence="5">
    <location>
        <begin position="200"/>
        <end position="212"/>
    </location>
</feature>
<dbReference type="NCBIfam" id="TIGR00281">
    <property type="entry name" value="SMC-Scp complex subunit ScpB"/>
    <property type="match status" value="1"/>
</dbReference>
<dbReference type="EMBL" id="SNYK01000001">
    <property type="protein sequence ID" value="TDQ40028.1"/>
    <property type="molecule type" value="Genomic_DNA"/>
</dbReference>
<gene>
    <name evidence="6" type="ORF">DFQ45_101161</name>
</gene>
<keyword evidence="7" id="KW-1185">Reference proteome</keyword>
<evidence type="ECO:0000313" key="6">
    <source>
        <dbReference type="EMBL" id="TDQ40028.1"/>
    </source>
</evidence>
<evidence type="ECO:0000256" key="2">
    <source>
        <dbReference type="ARBA" id="ARBA00022618"/>
    </source>
</evidence>
<keyword evidence="1" id="KW-0963">Cytoplasm</keyword>